<keyword evidence="3" id="KW-1185">Reference proteome</keyword>
<gene>
    <name evidence="2" type="ORF">Moumou_00899</name>
</gene>
<dbReference type="KEGG" id="vg:14446153"/>
<proteinExistence type="predicted"/>
<organism evidence="2 3">
    <name type="scientific">Acanthamoeba polyphaga moumouvirus</name>
    <dbReference type="NCBI Taxonomy" id="1269028"/>
    <lineage>
        <taxon>Viruses</taxon>
        <taxon>Varidnaviria</taxon>
        <taxon>Bamfordvirae</taxon>
        <taxon>Nucleocytoviricota</taxon>
        <taxon>Megaviricetes</taxon>
        <taxon>Imitervirales</taxon>
        <taxon>Mimiviridae</taxon>
        <taxon>Megamimivirinae</taxon>
        <taxon>Moumouvirus</taxon>
    </lineage>
</organism>
<reference evidence="2 3" key="1">
    <citation type="journal article" date="2012" name="Genome Biol. Evol.">
        <title>Related Giant Viruses in Distant Locations and Different Habitats: Acanthamoeba polyphaga moumouvirus Represents a Third Lineage of the Mimiviridae That Is Close to the Megavirus Lineage.</title>
        <authorList>
            <person name="Yoosuf N."/>
            <person name="Yutin N."/>
            <person name="Colson P."/>
            <person name="Shabalina S.A."/>
            <person name="Pagnier I."/>
            <person name="Robert C."/>
            <person name="Azza S."/>
            <person name="Klose T."/>
            <person name="Wong J."/>
            <person name="Rossmann M.G."/>
            <person name="La Scola B."/>
            <person name="Raoult D."/>
            <person name="Koonin E.V."/>
        </authorList>
    </citation>
    <scope>NUCLEOTIDE SEQUENCE [LARGE SCALE GENOMIC DNA]</scope>
    <source>
        <strain evidence="2 3">M10A</strain>
    </source>
</reference>
<dbReference type="EMBL" id="JX962719">
    <property type="protein sequence ID" value="AGC02414.1"/>
    <property type="molecule type" value="Genomic_DNA"/>
</dbReference>
<name>L7RCR5_9VIRU</name>
<protein>
    <submittedName>
        <fullName evidence="2">Uncharacterized protein</fullName>
    </submittedName>
</protein>
<dbReference type="GeneID" id="14446153"/>
<accession>L7RCR5</accession>
<feature type="transmembrane region" description="Helical" evidence="1">
    <location>
        <begin position="29"/>
        <end position="55"/>
    </location>
</feature>
<evidence type="ECO:0000313" key="2">
    <source>
        <dbReference type="EMBL" id="AGC02414.1"/>
    </source>
</evidence>
<keyword evidence="1" id="KW-0472">Membrane</keyword>
<keyword evidence="1" id="KW-0812">Transmembrane</keyword>
<evidence type="ECO:0000313" key="3">
    <source>
        <dbReference type="Proteomes" id="UP000201640"/>
    </source>
</evidence>
<evidence type="ECO:0000256" key="1">
    <source>
        <dbReference type="SAM" id="Phobius"/>
    </source>
</evidence>
<dbReference type="Proteomes" id="UP000201640">
    <property type="component" value="Segment"/>
</dbReference>
<feature type="transmembrane region" description="Helical" evidence="1">
    <location>
        <begin position="84"/>
        <end position="108"/>
    </location>
</feature>
<keyword evidence="1" id="KW-1133">Transmembrane helix</keyword>
<sequence>MCSMTISHNIIIHKVHNLIIMTDSTTRDYLFMALVINPIVAPYLFAIIGAIGSVIGVEIMQMYLNYCTSHGIYVDPSGGAAYGIYGMILGFIGIYVFLFVLFIIYLICAKK</sequence>
<dbReference type="RefSeq" id="YP_007354850.1">
    <property type="nucleotide sequence ID" value="NC_020104.1"/>
</dbReference>